<feature type="repeat" description="PPR" evidence="3">
    <location>
        <begin position="216"/>
        <end position="250"/>
    </location>
</feature>
<dbReference type="GO" id="GO:0003729">
    <property type="term" value="F:mRNA binding"/>
    <property type="evidence" value="ECO:0007669"/>
    <property type="project" value="TreeGrafter"/>
</dbReference>
<evidence type="ECO:0000256" key="2">
    <source>
        <dbReference type="ARBA" id="ARBA00022737"/>
    </source>
</evidence>
<evidence type="ECO:0008006" key="6">
    <source>
        <dbReference type="Google" id="ProtNLM"/>
    </source>
</evidence>
<feature type="repeat" description="PPR" evidence="3">
    <location>
        <begin position="390"/>
        <end position="424"/>
    </location>
</feature>
<dbReference type="PANTHER" id="PTHR47932">
    <property type="entry name" value="ATPASE EXPRESSION PROTEIN 3"/>
    <property type="match status" value="1"/>
</dbReference>
<name>A0AAV8SJT2_9ROSI</name>
<dbReference type="Pfam" id="PF13041">
    <property type="entry name" value="PPR_2"/>
    <property type="match status" value="1"/>
</dbReference>
<organism evidence="4 5">
    <name type="scientific">Erythroxylum novogranatense</name>
    <dbReference type="NCBI Taxonomy" id="1862640"/>
    <lineage>
        <taxon>Eukaryota</taxon>
        <taxon>Viridiplantae</taxon>
        <taxon>Streptophyta</taxon>
        <taxon>Embryophyta</taxon>
        <taxon>Tracheophyta</taxon>
        <taxon>Spermatophyta</taxon>
        <taxon>Magnoliopsida</taxon>
        <taxon>eudicotyledons</taxon>
        <taxon>Gunneridae</taxon>
        <taxon>Pentapetalae</taxon>
        <taxon>rosids</taxon>
        <taxon>fabids</taxon>
        <taxon>Malpighiales</taxon>
        <taxon>Erythroxylaceae</taxon>
        <taxon>Erythroxylum</taxon>
    </lineage>
</organism>
<accession>A0AAV8SJT2</accession>
<feature type="repeat" description="PPR" evidence="3">
    <location>
        <begin position="145"/>
        <end position="179"/>
    </location>
</feature>
<dbReference type="EMBL" id="JAIWQS010000010">
    <property type="protein sequence ID" value="KAJ8752541.1"/>
    <property type="molecule type" value="Genomic_DNA"/>
</dbReference>
<dbReference type="PANTHER" id="PTHR47932:SF62">
    <property type="entry name" value="EXPRESSED PROTEIN"/>
    <property type="match status" value="1"/>
</dbReference>
<dbReference type="NCBIfam" id="TIGR00756">
    <property type="entry name" value="PPR"/>
    <property type="match status" value="5"/>
</dbReference>
<reference evidence="4 5" key="1">
    <citation type="submission" date="2021-09" db="EMBL/GenBank/DDBJ databases">
        <title>Genomic insights and catalytic innovation underlie evolution of tropane alkaloids biosynthesis.</title>
        <authorList>
            <person name="Wang Y.-J."/>
            <person name="Tian T."/>
            <person name="Huang J.-P."/>
            <person name="Huang S.-X."/>
        </authorList>
    </citation>
    <scope>NUCLEOTIDE SEQUENCE [LARGE SCALE GENOMIC DNA]</scope>
    <source>
        <strain evidence="4">KIB-2018</strain>
        <tissue evidence="4">Leaf</tissue>
    </source>
</reference>
<dbReference type="AlphaFoldDB" id="A0AAV8SJT2"/>
<feature type="repeat" description="PPR" evidence="3">
    <location>
        <begin position="495"/>
        <end position="529"/>
    </location>
</feature>
<keyword evidence="2" id="KW-0677">Repeat</keyword>
<comment type="caution">
    <text evidence="4">The sequence shown here is derived from an EMBL/GenBank/DDBJ whole genome shotgun (WGS) entry which is preliminary data.</text>
</comment>
<protein>
    <recommendedName>
        <fullName evidence="6">Pentatricopeptide repeat-containing protein</fullName>
    </recommendedName>
</protein>
<keyword evidence="5" id="KW-1185">Reference proteome</keyword>
<dbReference type="InterPro" id="IPR011990">
    <property type="entry name" value="TPR-like_helical_dom_sf"/>
</dbReference>
<comment type="similarity">
    <text evidence="1">Belongs to the PPR family. P subfamily.</text>
</comment>
<evidence type="ECO:0000313" key="4">
    <source>
        <dbReference type="EMBL" id="KAJ8752541.1"/>
    </source>
</evidence>
<evidence type="ECO:0000256" key="3">
    <source>
        <dbReference type="PROSITE-ProRule" id="PRU00708"/>
    </source>
</evidence>
<feature type="repeat" description="PPR" evidence="3">
    <location>
        <begin position="460"/>
        <end position="494"/>
    </location>
</feature>
<evidence type="ECO:0000313" key="5">
    <source>
        <dbReference type="Proteomes" id="UP001159364"/>
    </source>
</evidence>
<evidence type="ECO:0000256" key="1">
    <source>
        <dbReference type="ARBA" id="ARBA00007626"/>
    </source>
</evidence>
<dbReference type="InterPro" id="IPR002885">
    <property type="entry name" value="PPR_rpt"/>
</dbReference>
<gene>
    <name evidence="4" type="ORF">K2173_004829</name>
</gene>
<dbReference type="Pfam" id="PF13812">
    <property type="entry name" value="PPR_3"/>
    <property type="match status" value="1"/>
</dbReference>
<dbReference type="Gene3D" id="1.25.40.10">
    <property type="entry name" value="Tetratricopeptide repeat domain"/>
    <property type="match status" value="5"/>
</dbReference>
<dbReference type="Pfam" id="PF01535">
    <property type="entry name" value="PPR"/>
    <property type="match status" value="3"/>
</dbReference>
<proteinExistence type="inferred from homology"/>
<dbReference type="Proteomes" id="UP001159364">
    <property type="component" value="Linkage Group LG10"/>
</dbReference>
<sequence length="649" mass="72779">MRPITELATQISRALISNAVPTRSWNPSLEQTLHKIGCRDSLTPSLVARVLDPHLLQHYSLALGFFNWASQQPGFAHTSLTYQSILKSLSLSRQFNAIDSLLKQLKAQKLSIDSPTYSLIINAFLQSKRTHNAFLVFNDVKSDVGPHTCNSLLAALASDKSFDNAHLLFDEMIRKDVVFSTVGFGVFVWRFCESGDLNKVLGMLDKVRESSPMINGSLIANLIVHGLCKASRVSEALWILNELRTRDCKPDFIAYRVVAEAYRAKGSVFDVNKVLKMKRKLGVAPRSNDYKEFIFSLIAQRRVSEAKELGEVIVDGNFPMQDDVLNALIGSVSSIDPVSALVFFRYLVGNGSLPTVTTLGNLSRNLLKHDKIHELLEVYRVLSLHDYFSDTESYLVMYSYLCKAGNVREAYAILQEMKKKGLDPDITMYNSLMEACCKEDMLRPAKRLWDEMFVIGCGVNVRSYNILIGKLLETGEIEEALRLFSHMLEKGMLPDATTYSLLLDGLCQETNFKAAAEVFNKSVDQDVKLARSILNPFVLNLCRKGQYLVASNFLSGLTYDIGHSDSHLVLLKHLAEAEEVPIAIDHLRRVHANSPSILREIVSELLAFLSSSSKPEPVLHLLQVMRDQCLDPNNDTFKYLCANHVPGYC</sequence>
<dbReference type="PROSITE" id="PS51375">
    <property type="entry name" value="PPR"/>
    <property type="match status" value="6"/>
</dbReference>
<feature type="repeat" description="PPR" evidence="3">
    <location>
        <begin position="425"/>
        <end position="459"/>
    </location>
</feature>